<evidence type="ECO:0000256" key="1">
    <source>
        <dbReference type="SAM" id="Phobius"/>
    </source>
</evidence>
<dbReference type="EMBL" id="FPBO01000080">
    <property type="protein sequence ID" value="SFV17886.1"/>
    <property type="molecule type" value="Genomic_DNA"/>
</dbReference>
<proteinExistence type="predicted"/>
<reference evidence="3" key="1">
    <citation type="submission" date="2016-10" db="EMBL/GenBank/DDBJ databases">
        <authorList>
            <person name="Varghese N."/>
            <person name="Submissions S."/>
        </authorList>
    </citation>
    <scope>NUCLEOTIDE SEQUENCE [LARGE SCALE GENOMIC DNA]</scope>
    <source>
        <strain evidence="3">CGMCC 1.11014</strain>
    </source>
</reference>
<evidence type="ECO:0000313" key="3">
    <source>
        <dbReference type="Proteomes" id="UP000199391"/>
    </source>
</evidence>
<keyword evidence="1" id="KW-1133">Transmembrane helix</keyword>
<dbReference type="AlphaFoldDB" id="A0A1I7M7H5"/>
<organism evidence="2 3">
    <name type="scientific">Pseudoduganella namucuonensis</name>
    <dbReference type="NCBI Taxonomy" id="1035707"/>
    <lineage>
        <taxon>Bacteria</taxon>
        <taxon>Pseudomonadati</taxon>
        <taxon>Pseudomonadota</taxon>
        <taxon>Betaproteobacteria</taxon>
        <taxon>Burkholderiales</taxon>
        <taxon>Oxalobacteraceae</taxon>
        <taxon>Telluria group</taxon>
        <taxon>Pseudoduganella</taxon>
    </lineage>
</organism>
<keyword evidence="3" id="KW-1185">Reference proteome</keyword>
<dbReference type="STRING" id="1035707.SAMN05216552_10808"/>
<evidence type="ECO:0000313" key="2">
    <source>
        <dbReference type="EMBL" id="SFV17886.1"/>
    </source>
</evidence>
<sequence>MNMNDLIKNNWMILLAVGAAYMYYRKTNPTAILNDRYPMAYR</sequence>
<protein>
    <submittedName>
        <fullName evidence="2">Uncharacterized protein</fullName>
    </submittedName>
</protein>
<dbReference type="Proteomes" id="UP000199391">
    <property type="component" value="Unassembled WGS sequence"/>
</dbReference>
<feature type="transmembrane region" description="Helical" evidence="1">
    <location>
        <begin position="6"/>
        <end position="24"/>
    </location>
</feature>
<keyword evidence="1" id="KW-0472">Membrane</keyword>
<accession>A0A1I7M7H5</accession>
<name>A0A1I7M7H5_9BURK</name>
<gene>
    <name evidence="2" type="ORF">SAMN05216552_10808</name>
</gene>
<keyword evidence="1" id="KW-0812">Transmembrane</keyword>